<keyword evidence="4" id="KW-0274">FAD</keyword>
<dbReference type="GO" id="GO:0050660">
    <property type="term" value="F:flavin adenine dinucleotide binding"/>
    <property type="evidence" value="ECO:0007669"/>
    <property type="project" value="TreeGrafter"/>
</dbReference>
<evidence type="ECO:0000256" key="4">
    <source>
        <dbReference type="ARBA" id="ARBA00022827"/>
    </source>
</evidence>
<comment type="similarity">
    <text evidence="2">Belongs to the UDP-galactopyranose/dTDP-fucopyranose mutase family.</text>
</comment>
<dbReference type="InterPro" id="IPR015899">
    <property type="entry name" value="UDP-GalPyranose_mutase_C"/>
</dbReference>
<keyword evidence="3" id="KW-0285">Flavoprotein</keyword>
<dbReference type="OrthoDB" id="11867at2157"/>
<sequence length="380" mass="44503">MFRYIIVGAGLAGSVMAERIASQLGEKVLVVERRNHIGGNCYDERDDNGILVHRYGPHILHTDSEEVFEYLSAFTGWREYQHRVLGSIDGTRVPLPFNLDSLRMLFPPSLAERLEEKMIEEYGFGSRVPIMELMGCGDPDIEFLADYVYRKVFLNYTMKQWGLEPGDIDPGVTARVPIVLSRDDRYFNDRYQALPVDGYTAMIGRMLDHPCIKLMLNTSHDEVLELRDGRIHFMGSEFRGKLIFTGKIDELFGYRYGELPYRSLDLRFESLDMEWFQEAATVNYPNDYDFTRITEFKHLHPADSRRTTLLREYPCRHVEGENEPFYPVFTDETRAKYEGYLELAREFEDLILVGRLAEYRYYDMDDIVLRALRVFEEMID</sequence>
<gene>
    <name evidence="7" type="primary">glf</name>
    <name evidence="7" type="ORF">DNK57_01545</name>
</gene>
<feature type="domain" description="UDP-galactopyranose mutase C-terminal" evidence="6">
    <location>
        <begin position="151"/>
        <end position="361"/>
    </location>
</feature>
<dbReference type="InterPro" id="IPR004379">
    <property type="entry name" value="UDP-GALP_mutase"/>
</dbReference>
<evidence type="ECO:0000313" key="8">
    <source>
        <dbReference type="Proteomes" id="UP000646659"/>
    </source>
</evidence>
<reference evidence="7" key="1">
    <citation type="submission" date="2018-06" db="EMBL/GenBank/DDBJ databases">
        <title>Draft genome sequence of Methanothermobacter thermautotrophicus Strain WHS, a thermophilic, hydrogenotrophic methanogen isolated from Washburn Hot Springs in Yellowstone National Park, USA.</title>
        <authorList>
            <person name="Mckay L.J."/>
            <person name="Klingelsmith K."/>
            <person name="Inskeep W.P."/>
            <person name="Fields M.W."/>
        </authorList>
    </citation>
    <scope>NUCLEOTIDE SEQUENCE</scope>
    <source>
        <strain evidence="7">WHS</strain>
    </source>
</reference>
<evidence type="ECO:0000256" key="5">
    <source>
        <dbReference type="ARBA" id="ARBA00023235"/>
    </source>
</evidence>
<proteinExistence type="inferred from homology"/>
<dbReference type="PANTHER" id="PTHR21197:SF0">
    <property type="entry name" value="UDP-GALACTOPYRANOSE MUTASE"/>
    <property type="match status" value="1"/>
</dbReference>
<dbReference type="NCBIfam" id="TIGR00031">
    <property type="entry name" value="UDP-GALP_mutase"/>
    <property type="match status" value="1"/>
</dbReference>
<dbReference type="Proteomes" id="UP000646659">
    <property type="component" value="Unassembled WGS sequence"/>
</dbReference>
<evidence type="ECO:0000256" key="1">
    <source>
        <dbReference type="ARBA" id="ARBA00001974"/>
    </source>
</evidence>
<dbReference type="Pfam" id="PF03275">
    <property type="entry name" value="GLF"/>
    <property type="match status" value="1"/>
</dbReference>
<evidence type="ECO:0000313" key="7">
    <source>
        <dbReference type="EMBL" id="MBE2899514.1"/>
    </source>
</evidence>
<dbReference type="GO" id="GO:0008767">
    <property type="term" value="F:UDP-galactopyranose mutase activity"/>
    <property type="evidence" value="ECO:0007669"/>
    <property type="project" value="InterPro"/>
</dbReference>
<dbReference type="Pfam" id="PF13450">
    <property type="entry name" value="NAD_binding_8"/>
    <property type="match status" value="1"/>
</dbReference>
<accession>A0A842YMY5</accession>
<dbReference type="Gene3D" id="3.40.50.720">
    <property type="entry name" value="NAD(P)-binding Rossmann-like Domain"/>
    <property type="match status" value="3"/>
</dbReference>
<protein>
    <submittedName>
        <fullName evidence="7">UDP-galactopyranose mutase</fullName>
    </submittedName>
</protein>
<dbReference type="EMBL" id="QKOF01000003">
    <property type="protein sequence ID" value="MBE2899514.1"/>
    <property type="molecule type" value="Genomic_DNA"/>
</dbReference>
<dbReference type="PANTHER" id="PTHR21197">
    <property type="entry name" value="UDP-GALACTOPYRANOSE MUTASE"/>
    <property type="match status" value="1"/>
</dbReference>
<comment type="caution">
    <text evidence="7">The sequence shown here is derived from an EMBL/GenBank/DDBJ whole genome shotgun (WGS) entry which is preliminary data.</text>
</comment>
<dbReference type="SUPFAM" id="SSF54373">
    <property type="entry name" value="FAD-linked reductases, C-terminal domain"/>
    <property type="match status" value="1"/>
</dbReference>
<dbReference type="RefSeq" id="WP_192961297.1">
    <property type="nucleotide sequence ID" value="NZ_QKOF01000003.1"/>
</dbReference>
<comment type="cofactor">
    <cofactor evidence="1">
        <name>FAD</name>
        <dbReference type="ChEBI" id="CHEBI:57692"/>
    </cofactor>
</comment>
<name>A0A842YMY5_METTF</name>
<evidence type="ECO:0000256" key="2">
    <source>
        <dbReference type="ARBA" id="ARBA00009321"/>
    </source>
</evidence>
<organism evidence="7 8">
    <name type="scientific">Methanothermobacter thermautotrophicus</name>
    <name type="common">Methanobacterium thermoformicicum</name>
    <dbReference type="NCBI Taxonomy" id="145262"/>
    <lineage>
        <taxon>Archaea</taxon>
        <taxon>Methanobacteriati</taxon>
        <taxon>Methanobacteriota</taxon>
        <taxon>Methanomada group</taxon>
        <taxon>Methanobacteria</taxon>
        <taxon>Methanobacteriales</taxon>
        <taxon>Methanobacteriaceae</taxon>
        <taxon>Methanothermobacter</taxon>
    </lineage>
</organism>
<evidence type="ECO:0000256" key="3">
    <source>
        <dbReference type="ARBA" id="ARBA00022630"/>
    </source>
</evidence>
<dbReference type="SUPFAM" id="SSF51971">
    <property type="entry name" value="Nucleotide-binding domain"/>
    <property type="match status" value="1"/>
</dbReference>
<evidence type="ECO:0000259" key="6">
    <source>
        <dbReference type="Pfam" id="PF03275"/>
    </source>
</evidence>
<keyword evidence="5" id="KW-0413">Isomerase</keyword>
<dbReference type="GO" id="GO:0005829">
    <property type="term" value="C:cytosol"/>
    <property type="evidence" value="ECO:0007669"/>
    <property type="project" value="TreeGrafter"/>
</dbReference>
<dbReference type="AlphaFoldDB" id="A0A842YMY5"/>